<keyword evidence="1 4" id="KW-0489">Methyltransferase</keyword>
<comment type="caution">
    <text evidence="5">The sequence shown here is derived from an EMBL/GenBank/DDBJ whole genome shotgun (WGS) entry which is preliminary data.</text>
</comment>
<keyword evidence="6" id="KW-1185">Reference proteome</keyword>
<name>A0A8J5XXN7_DIALT</name>
<dbReference type="GO" id="GO:0032259">
    <property type="term" value="P:methylation"/>
    <property type="evidence" value="ECO:0007669"/>
    <property type="project" value="UniProtKB-KW"/>
</dbReference>
<dbReference type="OMA" id="NSLNCWV"/>
<keyword evidence="2 4" id="KW-0808">Transferase</keyword>
<dbReference type="InterPro" id="IPR029063">
    <property type="entry name" value="SAM-dependent_MTases_sf"/>
</dbReference>
<evidence type="ECO:0000256" key="4">
    <source>
        <dbReference type="PROSITE-ProRule" id="PRU01016"/>
    </source>
</evidence>
<dbReference type="PANTHER" id="PTHR46098">
    <property type="entry name" value="TRNA (CYTOSINE(38)-C(5))-METHYLTRANSFERASE"/>
    <property type="match status" value="1"/>
</dbReference>
<dbReference type="GO" id="GO:0008168">
    <property type="term" value="F:methyltransferase activity"/>
    <property type="evidence" value="ECO:0007669"/>
    <property type="project" value="UniProtKB-KW"/>
</dbReference>
<dbReference type="GO" id="GO:0005634">
    <property type="term" value="C:nucleus"/>
    <property type="evidence" value="ECO:0007669"/>
    <property type="project" value="TreeGrafter"/>
</dbReference>
<accession>A0A8J5XXN7</accession>
<sequence length="418" mass="44086">MAEDVGRGAREDVALEFFSGIGGFHYALRAARPRARVARAFDVDDVATRVYAANFGAAAAVSALDVCHLDAGALNRLGAGLWMLSPPCQPYTRQGNGLGADDARAGGLAHLTRLLAADELEPPDRLLMENVVGFESSQSRDALVGALRARGFAIRELWLSPVHVGVPNQRTRYFLLARRARVAPCRAPSAGIDEAGGASAPVEAEARAPPAWPSHPLLDAHELAPWDAGAGRPLPDLPRGCVCVVRQLREFLEPAGGDADAGTGADAPSVTLPVHAALPAAAPRAAAAALDASRAGAVPVPVALTARYGRMLDVVCATSAHSGCFTKNYARYVKGTGSVLAAHVEREEVLADADNAARAGWGLRYFTPREIANLHGFPRGDAFAFPADVPLRKRYNLLGNSLSVDVVAELLRHLYETP</sequence>
<dbReference type="Pfam" id="PF00145">
    <property type="entry name" value="DNA_methylase"/>
    <property type="match status" value="2"/>
</dbReference>
<evidence type="ECO:0000313" key="5">
    <source>
        <dbReference type="EMBL" id="KAG8470652.1"/>
    </source>
</evidence>
<evidence type="ECO:0000313" key="6">
    <source>
        <dbReference type="Proteomes" id="UP000751190"/>
    </source>
</evidence>
<evidence type="ECO:0008006" key="7">
    <source>
        <dbReference type="Google" id="ProtNLM"/>
    </source>
</evidence>
<comment type="similarity">
    <text evidence="4">Belongs to the class I-like SAM-binding methyltransferase superfamily. C5-methyltransferase family.</text>
</comment>
<dbReference type="AlphaFoldDB" id="A0A8J5XXN7"/>
<dbReference type="InterPro" id="IPR050750">
    <property type="entry name" value="C5-MTase"/>
</dbReference>
<keyword evidence="3 4" id="KW-0949">S-adenosyl-L-methionine</keyword>
<dbReference type="Gene3D" id="3.90.120.10">
    <property type="entry name" value="DNA Methylase, subunit A, domain 2"/>
    <property type="match status" value="1"/>
</dbReference>
<reference evidence="5" key="1">
    <citation type="submission" date="2021-05" db="EMBL/GenBank/DDBJ databases">
        <title>The genome of the haptophyte Pavlova lutheri (Diacronema luteri, Pavlovales) - a model for lipid biosynthesis in eukaryotic algae.</title>
        <authorList>
            <person name="Hulatt C.J."/>
            <person name="Posewitz M.C."/>
        </authorList>
    </citation>
    <scope>NUCLEOTIDE SEQUENCE</scope>
    <source>
        <strain evidence="5">NIVA-4/92</strain>
    </source>
</reference>
<proteinExistence type="inferred from homology"/>
<dbReference type="Proteomes" id="UP000751190">
    <property type="component" value="Unassembled WGS sequence"/>
</dbReference>
<organism evidence="5 6">
    <name type="scientific">Diacronema lutheri</name>
    <name type="common">Unicellular marine alga</name>
    <name type="synonym">Monochrysis lutheri</name>
    <dbReference type="NCBI Taxonomy" id="2081491"/>
    <lineage>
        <taxon>Eukaryota</taxon>
        <taxon>Haptista</taxon>
        <taxon>Haptophyta</taxon>
        <taxon>Pavlovophyceae</taxon>
        <taxon>Pavlovales</taxon>
        <taxon>Pavlovaceae</taxon>
        <taxon>Diacronema</taxon>
    </lineage>
</organism>
<dbReference type="PRINTS" id="PR00105">
    <property type="entry name" value="C5METTRFRASE"/>
</dbReference>
<dbReference type="PANTHER" id="PTHR46098:SF1">
    <property type="entry name" value="TRNA (CYTOSINE(38)-C(5))-METHYLTRANSFERASE"/>
    <property type="match status" value="1"/>
</dbReference>
<feature type="active site" evidence="4">
    <location>
        <position position="88"/>
    </location>
</feature>
<dbReference type="SUPFAM" id="SSF53335">
    <property type="entry name" value="S-adenosyl-L-methionine-dependent methyltransferases"/>
    <property type="match status" value="1"/>
</dbReference>
<gene>
    <name evidence="5" type="ORF">KFE25_009073</name>
</gene>
<dbReference type="InterPro" id="IPR001525">
    <property type="entry name" value="C5_MeTfrase"/>
</dbReference>
<dbReference type="OrthoDB" id="414133at2759"/>
<dbReference type="Gene3D" id="3.40.50.150">
    <property type="entry name" value="Vaccinia Virus protein VP39"/>
    <property type="match status" value="1"/>
</dbReference>
<protein>
    <recommendedName>
        <fullName evidence="7">DNA methyltransferase</fullName>
    </recommendedName>
</protein>
<dbReference type="PROSITE" id="PS51679">
    <property type="entry name" value="SAM_MT_C5"/>
    <property type="match status" value="1"/>
</dbReference>
<evidence type="ECO:0000256" key="2">
    <source>
        <dbReference type="ARBA" id="ARBA00022679"/>
    </source>
</evidence>
<dbReference type="EMBL" id="JAGTXO010000001">
    <property type="protein sequence ID" value="KAG8470652.1"/>
    <property type="molecule type" value="Genomic_DNA"/>
</dbReference>
<evidence type="ECO:0000256" key="1">
    <source>
        <dbReference type="ARBA" id="ARBA00022603"/>
    </source>
</evidence>
<evidence type="ECO:0000256" key="3">
    <source>
        <dbReference type="ARBA" id="ARBA00022691"/>
    </source>
</evidence>